<gene>
    <name evidence="1" type="ORF">GLOTRDRAFT_138382</name>
</gene>
<evidence type="ECO:0000313" key="1">
    <source>
        <dbReference type="EMBL" id="EPQ56731.1"/>
    </source>
</evidence>
<dbReference type="HOGENOM" id="CLU_1180327_0_0_1"/>
<accession>S7QA03</accession>
<name>S7QA03_GLOTA</name>
<dbReference type="OrthoDB" id="3159295at2759"/>
<organism evidence="1 2">
    <name type="scientific">Gloeophyllum trabeum (strain ATCC 11539 / FP-39264 / Madison 617)</name>
    <name type="common">Brown rot fungus</name>
    <dbReference type="NCBI Taxonomy" id="670483"/>
    <lineage>
        <taxon>Eukaryota</taxon>
        <taxon>Fungi</taxon>
        <taxon>Dikarya</taxon>
        <taxon>Basidiomycota</taxon>
        <taxon>Agaricomycotina</taxon>
        <taxon>Agaricomycetes</taxon>
        <taxon>Gloeophyllales</taxon>
        <taxon>Gloeophyllaceae</taxon>
        <taxon>Gloeophyllum</taxon>
    </lineage>
</organism>
<dbReference type="Proteomes" id="UP000030669">
    <property type="component" value="Unassembled WGS sequence"/>
</dbReference>
<dbReference type="KEGG" id="gtr:GLOTRDRAFT_138382"/>
<dbReference type="EMBL" id="KB469300">
    <property type="protein sequence ID" value="EPQ56731.1"/>
    <property type="molecule type" value="Genomic_DNA"/>
</dbReference>
<dbReference type="RefSeq" id="XP_007865407.1">
    <property type="nucleotide sequence ID" value="XM_007867216.1"/>
</dbReference>
<dbReference type="GeneID" id="19303975"/>
<evidence type="ECO:0008006" key="3">
    <source>
        <dbReference type="Google" id="ProtNLM"/>
    </source>
</evidence>
<dbReference type="OMA" id="SINCNHE"/>
<dbReference type="AlphaFoldDB" id="S7QA03"/>
<sequence length="235" mass="25188">MSPPACASGKLHYMRIYRPQRQLVCTSSTLLPNSHSISGLRALDSVTISCALLTLGKQSRPLKLILAHLPARITSLTLTALARIDAALLRLIAGVFPALTTLELSVAERLDYECCANCFAESASCVVYAPIPHHHRSAEALGEALGSALQPLKALRRLFLGLLLCHADTLTCFDFNCPEAFNAGRQSPEAVRTNEGLAAAAIVPSVPSLETITWGLPPHQRLHGTDHRAEPTSVG</sequence>
<evidence type="ECO:0000313" key="2">
    <source>
        <dbReference type="Proteomes" id="UP000030669"/>
    </source>
</evidence>
<dbReference type="eggNOG" id="ENOG502SQJ0">
    <property type="taxonomic scope" value="Eukaryota"/>
</dbReference>
<protein>
    <recommendedName>
        <fullName evidence="3">F-box domain-containing protein</fullName>
    </recommendedName>
</protein>
<keyword evidence="2" id="KW-1185">Reference proteome</keyword>
<dbReference type="STRING" id="670483.S7QA03"/>
<proteinExistence type="predicted"/>
<reference evidence="1 2" key="1">
    <citation type="journal article" date="2012" name="Science">
        <title>The Paleozoic origin of enzymatic lignin decomposition reconstructed from 31 fungal genomes.</title>
        <authorList>
            <person name="Floudas D."/>
            <person name="Binder M."/>
            <person name="Riley R."/>
            <person name="Barry K."/>
            <person name="Blanchette R.A."/>
            <person name="Henrissat B."/>
            <person name="Martinez A.T."/>
            <person name="Otillar R."/>
            <person name="Spatafora J.W."/>
            <person name="Yadav J.S."/>
            <person name="Aerts A."/>
            <person name="Benoit I."/>
            <person name="Boyd A."/>
            <person name="Carlson A."/>
            <person name="Copeland A."/>
            <person name="Coutinho P.M."/>
            <person name="de Vries R.P."/>
            <person name="Ferreira P."/>
            <person name="Findley K."/>
            <person name="Foster B."/>
            <person name="Gaskell J."/>
            <person name="Glotzer D."/>
            <person name="Gorecki P."/>
            <person name="Heitman J."/>
            <person name="Hesse C."/>
            <person name="Hori C."/>
            <person name="Igarashi K."/>
            <person name="Jurgens J.A."/>
            <person name="Kallen N."/>
            <person name="Kersten P."/>
            <person name="Kohler A."/>
            <person name="Kuees U."/>
            <person name="Kumar T.K.A."/>
            <person name="Kuo A."/>
            <person name="LaButti K."/>
            <person name="Larrondo L.F."/>
            <person name="Lindquist E."/>
            <person name="Ling A."/>
            <person name="Lombard V."/>
            <person name="Lucas S."/>
            <person name="Lundell T."/>
            <person name="Martin R."/>
            <person name="McLaughlin D.J."/>
            <person name="Morgenstern I."/>
            <person name="Morin E."/>
            <person name="Murat C."/>
            <person name="Nagy L.G."/>
            <person name="Nolan M."/>
            <person name="Ohm R.A."/>
            <person name="Patyshakuliyeva A."/>
            <person name="Rokas A."/>
            <person name="Ruiz-Duenas F.J."/>
            <person name="Sabat G."/>
            <person name="Salamov A."/>
            <person name="Samejima M."/>
            <person name="Schmutz J."/>
            <person name="Slot J.C."/>
            <person name="St John F."/>
            <person name="Stenlid J."/>
            <person name="Sun H."/>
            <person name="Sun S."/>
            <person name="Syed K."/>
            <person name="Tsang A."/>
            <person name="Wiebenga A."/>
            <person name="Young D."/>
            <person name="Pisabarro A."/>
            <person name="Eastwood D.C."/>
            <person name="Martin F."/>
            <person name="Cullen D."/>
            <person name="Grigoriev I.V."/>
            <person name="Hibbett D.S."/>
        </authorList>
    </citation>
    <scope>NUCLEOTIDE SEQUENCE [LARGE SCALE GENOMIC DNA]</scope>
    <source>
        <strain evidence="1 2">ATCC 11539</strain>
    </source>
</reference>